<protein>
    <submittedName>
        <fullName evidence="1">Acetyl-CoA synthetase-like protein</fullName>
    </submittedName>
</protein>
<evidence type="ECO:0000313" key="1">
    <source>
        <dbReference type="EMBL" id="KAI9459309.1"/>
    </source>
</evidence>
<reference evidence="1" key="1">
    <citation type="submission" date="2021-03" db="EMBL/GenBank/DDBJ databases">
        <title>Evolutionary priming and transition to the ectomycorrhizal habit in an iconic lineage of mushroom-forming fungi: is preadaptation a requirement?</title>
        <authorList>
            <consortium name="DOE Joint Genome Institute"/>
            <person name="Looney B.P."/>
            <person name="Miyauchi S."/>
            <person name="Morin E."/>
            <person name="Drula E."/>
            <person name="Courty P.E."/>
            <person name="Chicoki N."/>
            <person name="Fauchery L."/>
            <person name="Kohler A."/>
            <person name="Kuo A."/>
            <person name="LaButti K."/>
            <person name="Pangilinan J."/>
            <person name="Lipzen A."/>
            <person name="Riley R."/>
            <person name="Andreopoulos W."/>
            <person name="He G."/>
            <person name="Johnson J."/>
            <person name="Barry K.W."/>
            <person name="Grigoriev I.V."/>
            <person name="Nagy L."/>
            <person name="Hibbett D."/>
            <person name="Henrissat B."/>
            <person name="Matheny P.B."/>
            <person name="Labbe J."/>
            <person name="Martin A.F."/>
        </authorList>
    </citation>
    <scope>NUCLEOTIDE SEQUENCE</scope>
    <source>
        <strain evidence="1">BPL698</strain>
    </source>
</reference>
<evidence type="ECO:0000313" key="2">
    <source>
        <dbReference type="Proteomes" id="UP001207468"/>
    </source>
</evidence>
<organism evidence="1 2">
    <name type="scientific">Russula earlei</name>
    <dbReference type="NCBI Taxonomy" id="71964"/>
    <lineage>
        <taxon>Eukaryota</taxon>
        <taxon>Fungi</taxon>
        <taxon>Dikarya</taxon>
        <taxon>Basidiomycota</taxon>
        <taxon>Agaricomycotina</taxon>
        <taxon>Agaricomycetes</taxon>
        <taxon>Russulales</taxon>
        <taxon>Russulaceae</taxon>
        <taxon>Russula</taxon>
    </lineage>
</organism>
<gene>
    <name evidence="1" type="ORF">F5148DRAFT_1150865</name>
</gene>
<dbReference type="Proteomes" id="UP001207468">
    <property type="component" value="Unassembled WGS sequence"/>
</dbReference>
<dbReference type="EMBL" id="JAGFNK010000201">
    <property type="protein sequence ID" value="KAI9459309.1"/>
    <property type="molecule type" value="Genomic_DNA"/>
</dbReference>
<sequence>MRTLPRTQVLNSSTFKAPPLDDKSHTLPDLYDWQYRNSPNHPFFVFEDAPGRIRTITWAEAVRGFHRAAHLIASRIPFEAAAAALEGRPVIVAALAATDTVTYFATQVGIMRAGLTVFPISPRNSPEAIAHLLKKTGTSHLLVGGEPMLQKLASASLDLLRTEGHPELPFSDMPHFEDIYPLGGSDCTFEHYPPVGFDLNAPALILHSSGSTAFPKPIIWPHRHLVTLGAVPWWGEMDFCGQVMSCHAVPVFHGMGTFQIAVAPSAGVVMAVFKPAFPAILPNPQNVLEGIVAAKCSIVAAVPTFIEAWSRIPAAVDYLRTTKAVIWGGGPLPKEVGDYLTREGVSIHPQFASTECGPMNTVLPNHSRGEDWEYFTLSPQCCPALLPQDDGTFELVIINHDYHRPVVTNIQIDGRDAYATSDLLVPHPTKSGLWKVYGRKDDQIMLSTGEKTNPGPLGFLEGILVQDPHILSAVMFGRGRFQNGVLIDPKPGFAFDPNDEAKLENFRQLIWHMIIVASPTKPFAYTAKMTPRRQAILKDYDAEINALYDVVDQTSRVDIPLPAEWNPSQSLGFMRHVVHKVMTEKVPDGVDIFQHGCDSLQSTYIRNSVLHALRKTKPEIVKLVSASFVYEHPTVERMATFLSKAVTDPQSTQSVDLATRGREMQALVDKYTESFPARLALNGSAPPLPPGDVYLLTGTTGTLGSNMLAQLLEAPGVARVYAFNRTSKPSTSQARHLSSFTQRGLNTSLLSSEKLVCVEGDLSARKFGLDDYLYGEIHQSVTHIIHSGRKRPSSIRPIILSIPTAWKINFNLSLTSFEDTISGVRALVDFAITSPHTRPPHLLFVSSIAVFTNFENKGSVLEEVLSNPEVAVGTGYSESKWVAERILDAATERTALRPVVIRLGQVCGDGNGTWNEKEWFPSLIKSALTLRCLPSLDGTVSWITAPDAAAAMLEMSRLKPAPGAHTLHVANPHGVPFNALITSVASSLDVSLVPYTEWLFRLSEEHTAESHSTANLDQAQSENPALRLYRVFQAARTGPEWEPLGIAHLDTTRAVQASKLLAEGAKPLGVENVRKWLSAWRASGFLPPEGKKARPETSVI</sequence>
<accession>A0ACC0U2Y6</accession>
<proteinExistence type="predicted"/>
<keyword evidence="2" id="KW-1185">Reference proteome</keyword>
<comment type="caution">
    <text evidence="1">The sequence shown here is derived from an EMBL/GenBank/DDBJ whole genome shotgun (WGS) entry which is preliminary data.</text>
</comment>
<name>A0ACC0U2Y6_9AGAM</name>